<dbReference type="GO" id="GO:0000155">
    <property type="term" value="F:phosphorelay sensor kinase activity"/>
    <property type="evidence" value="ECO:0007669"/>
    <property type="project" value="InterPro"/>
</dbReference>
<dbReference type="PANTHER" id="PTHR43065">
    <property type="entry name" value="SENSOR HISTIDINE KINASE"/>
    <property type="match status" value="1"/>
</dbReference>
<keyword evidence="15" id="KW-1185">Reference proteome</keyword>
<comment type="catalytic activity">
    <reaction evidence="1">
        <text>ATP + protein L-histidine = ADP + protein N-phospho-L-histidine.</text>
        <dbReference type="EC" id="2.7.13.3"/>
    </reaction>
</comment>
<evidence type="ECO:0000256" key="3">
    <source>
        <dbReference type="ARBA" id="ARBA00022553"/>
    </source>
</evidence>
<dbReference type="Gene3D" id="3.30.450.20">
    <property type="entry name" value="PAS domain"/>
    <property type="match status" value="1"/>
</dbReference>
<evidence type="ECO:0000259" key="10">
    <source>
        <dbReference type="PROSITE" id="PS50109"/>
    </source>
</evidence>
<dbReference type="InterPro" id="IPR000700">
    <property type="entry name" value="PAS-assoc_C"/>
</dbReference>
<dbReference type="Gene3D" id="1.10.287.130">
    <property type="match status" value="1"/>
</dbReference>
<keyword evidence="4" id="KW-0808">Transferase</keyword>
<reference evidence="14 15" key="1">
    <citation type="submission" date="2018-12" db="EMBL/GenBank/DDBJ databases">
        <authorList>
            <person name="Toschakov S.V."/>
        </authorList>
    </citation>
    <scope>NUCLEOTIDE SEQUENCE [LARGE SCALE GENOMIC DNA]</scope>
    <source>
        <strain evidence="14 15">GM2012</strain>
    </source>
</reference>
<evidence type="ECO:0000256" key="8">
    <source>
        <dbReference type="ARBA" id="ARBA00023012"/>
    </source>
</evidence>
<evidence type="ECO:0000256" key="2">
    <source>
        <dbReference type="ARBA" id="ARBA00012438"/>
    </source>
</evidence>
<dbReference type="PANTHER" id="PTHR43065:SF10">
    <property type="entry name" value="PEROXIDE STRESS-ACTIVATED HISTIDINE KINASE MAK3"/>
    <property type="match status" value="1"/>
</dbReference>
<dbReference type="InterPro" id="IPR004358">
    <property type="entry name" value="Sig_transdc_His_kin-like_C"/>
</dbReference>
<dbReference type="GO" id="GO:0006355">
    <property type="term" value="P:regulation of DNA-templated transcription"/>
    <property type="evidence" value="ECO:0007669"/>
    <property type="project" value="InterPro"/>
</dbReference>
<dbReference type="PROSITE" id="PS50110">
    <property type="entry name" value="RESPONSE_REGULATORY"/>
    <property type="match status" value="1"/>
</dbReference>
<keyword evidence="5" id="KW-0547">Nucleotide-binding</keyword>
<evidence type="ECO:0000256" key="4">
    <source>
        <dbReference type="ARBA" id="ARBA00022679"/>
    </source>
</evidence>
<dbReference type="SUPFAM" id="SSF55874">
    <property type="entry name" value="ATPase domain of HSP90 chaperone/DNA topoisomerase II/histidine kinase"/>
    <property type="match status" value="1"/>
</dbReference>
<dbReference type="InterPro" id="IPR000014">
    <property type="entry name" value="PAS"/>
</dbReference>
<dbReference type="SMART" id="SM00387">
    <property type="entry name" value="HATPase_c"/>
    <property type="match status" value="1"/>
</dbReference>
<feature type="domain" description="Response regulatory" evidence="11">
    <location>
        <begin position="18"/>
        <end position="134"/>
    </location>
</feature>
<dbReference type="CDD" id="cd00075">
    <property type="entry name" value="HATPase"/>
    <property type="match status" value="1"/>
</dbReference>
<evidence type="ECO:0000313" key="15">
    <source>
        <dbReference type="Proteomes" id="UP000280296"/>
    </source>
</evidence>
<dbReference type="SUPFAM" id="SSF55785">
    <property type="entry name" value="PYP-like sensor domain (PAS domain)"/>
    <property type="match status" value="1"/>
</dbReference>
<feature type="domain" description="PAC" evidence="13">
    <location>
        <begin position="220"/>
        <end position="271"/>
    </location>
</feature>
<dbReference type="OrthoDB" id="236031at2"/>
<dbReference type="PRINTS" id="PR00344">
    <property type="entry name" value="BCTRLSENSOR"/>
</dbReference>
<dbReference type="InterPro" id="IPR036097">
    <property type="entry name" value="HisK_dim/P_sf"/>
</dbReference>
<dbReference type="Gene3D" id="3.30.565.10">
    <property type="entry name" value="Histidine kinase-like ATPase, C-terminal domain"/>
    <property type="match status" value="1"/>
</dbReference>
<evidence type="ECO:0000256" key="6">
    <source>
        <dbReference type="ARBA" id="ARBA00022777"/>
    </source>
</evidence>
<dbReference type="PROSITE" id="PS50109">
    <property type="entry name" value="HIS_KIN"/>
    <property type="match status" value="1"/>
</dbReference>
<dbReference type="CDD" id="cd00082">
    <property type="entry name" value="HisKA"/>
    <property type="match status" value="1"/>
</dbReference>
<dbReference type="InterPro" id="IPR001789">
    <property type="entry name" value="Sig_transdc_resp-reg_receiver"/>
</dbReference>
<dbReference type="InterPro" id="IPR011006">
    <property type="entry name" value="CheY-like_superfamily"/>
</dbReference>
<dbReference type="GO" id="GO:0005524">
    <property type="term" value="F:ATP binding"/>
    <property type="evidence" value="ECO:0007669"/>
    <property type="project" value="UniProtKB-KW"/>
</dbReference>
<dbReference type="InterPro" id="IPR003661">
    <property type="entry name" value="HisK_dim/P_dom"/>
</dbReference>
<keyword evidence="8" id="KW-0902">Two-component regulatory system</keyword>
<keyword evidence="7" id="KW-0067">ATP-binding</keyword>
<dbReference type="SMART" id="SM00091">
    <property type="entry name" value="PAS"/>
    <property type="match status" value="1"/>
</dbReference>
<dbReference type="InterPro" id="IPR003594">
    <property type="entry name" value="HATPase_dom"/>
</dbReference>
<dbReference type="EMBL" id="RYZH01000061">
    <property type="protein sequence ID" value="RUL83393.1"/>
    <property type="molecule type" value="Genomic_DNA"/>
</dbReference>
<dbReference type="Pfam" id="PF00072">
    <property type="entry name" value="Response_reg"/>
    <property type="match status" value="1"/>
</dbReference>
<dbReference type="SMART" id="SM00388">
    <property type="entry name" value="HisKA"/>
    <property type="match status" value="1"/>
</dbReference>
<evidence type="ECO:0000259" key="13">
    <source>
        <dbReference type="PROSITE" id="PS50113"/>
    </source>
</evidence>
<feature type="domain" description="PAS" evidence="12">
    <location>
        <begin position="146"/>
        <end position="217"/>
    </location>
</feature>
<evidence type="ECO:0000256" key="9">
    <source>
        <dbReference type="PROSITE-ProRule" id="PRU00169"/>
    </source>
</evidence>
<evidence type="ECO:0000259" key="12">
    <source>
        <dbReference type="PROSITE" id="PS50112"/>
    </source>
</evidence>
<dbReference type="InterPro" id="IPR013767">
    <property type="entry name" value="PAS_fold"/>
</dbReference>
<accession>A0A432ME28</accession>
<dbReference type="Proteomes" id="UP000280296">
    <property type="component" value="Unassembled WGS sequence"/>
</dbReference>
<dbReference type="AlphaFoldDB" id="A0A432ME28"/>
<feature type="modified residue" description="4-aspartylphosphate" evidence="9">
    <location>
        <position position="69"/>
    </location>
</feature>
<name>A0A432ME28_9BACT</name>
<comment type="caution">
    <text evidence="14">The sequence shown here is derived from an EMBL/GenBank/DDBJ whole genome shotgun (WGS) entry which is preliminary data.</text>
</comment>
<evidence type="ECO:0000256" key="7">
    <source>
        <dbReference type="ARBA" id="ARBA00022840"/>
    </source>
</evidence>
<dbReference type="Pfam" id="PF02518">
    <property type="entry name" value="HATPase_c"/>
    <property type="match status" value="1"/>
</dbReference>
<dbReference type="Gene3D" id="3.40.50.2300">
    <property type="match status" value="1"/>
</dbReference>
<keyword evidence="3 9" id="KW-0597">Phosphoprotein</keyword>
<dbReference type="Pfam" id="PF00989">
    <property type="entry name" value="PAS"/>
    <property type="match status" value="1"/>
</dbReference>
<proteinExistence type="predicted"/>
<sequence length="496" mass="54759">MAAPMEPDTDIRTAAPRRVLVVEDDEDARANLCDILELDAIAVDPASSAAEALDRPSSRWASYGALILDRRLPDADFHELMPRLRALAPDAELIVVTGMADIRGAIDALRGGASDYILKPFDPDTLRASLARALERRDLRLAKRRSDAAFRTLVESAESVIVITRADLSIVYFSPFAERLTGFPAEEVIGRDFPDQLLKGEDRGPTREVMNRLRSGESVRGLESRLRCRDGSTRSLVWNARWLEDYDGAPAILSAGHDITDLKLAQQRALQAERLAAIGEMVAGLAHESRNALQRGQSCLEMLALKVDDRPEALDLIRRAQAAQDHLHHLFEDVRSYAAPIRLEANRFELPSVWREAWSYLEPAARDREASLIERIDAPATSCWLDPFRLVQVFRNILENALAAASPPVAITIECRTDEIEGRDALRVSIRDNGPGLSPEQAERIFEPFFTTKARGTGLGMAICRRIVEAHGGRIAVGPPGGPGAEIILTLPREPT</sequence>
<reference evidence="14 15" key="2">
    <citation type="submission" date="2019-01" db="EMBL/GenBank/DDBJ databases">
        <title>Tautonia sociabilis, a novel thermotolerant planctomycete of Isosphaeraceae family, isolated from a 4000 m deep subterranean habitat.</title>
        <authorList>
            <person name="Kovaleva O.L."/>
            <person name="Elcheninov A.G."/>
            <person name="Van Heerden E."/>
            <person name="Toshchakov S.V."/>
            <person name="Novikov A."/>
            <person name="Bonch-Osmolovskaya E.A."/>
            <person name="Kublanov I.V."/>
        </authorList>
    </citation>
    <scope>NUCLEOTIDE SEQUENCE [LARGE SCALE GENOMIC DNA]</scope>
    <source>
        <strain evidence="14 15">GM2012</strain>
    </source>
</reference>
<keyword evidence="6" id="KW-0418">Kinase</keyword>
<feature type="domain" description="Histidine kinase" evidence="10">
    <location>
        <begin position="284"/>
        <end position="495"/>
    </location>
</feature>
<dbReference type="NCBIfam" id="TIGR00229">
    <property type="entry name" value="sensory_box"/>
    <property type="match status" value="1"/>
</dbReference>
<dbReference type="InterPro" id="IPR035965">
    <property type="entry name" value="PAS-like_dom_sf"/>
</dbReference>
<dbReference type="InterPro" id="IPR036890">
    <property type="entry name" value="HATPase_C_sf"/>
</dbReference>
<dbReference type="InterPro" id="IPR005467">
    <property type="entry name" value="His_kinase_dom"/>
</dbReference>
<dbReference type="SMART" id="SM00448">
    <property type="entry name" value="REC"/>
    <property type="match status" value="1"/>
</dbReference>
<dbReference type="PROSITE" id="PS50112">
    <property type="entry name" value="PAS"/>
    <property type="match status" value="1"/>
</dbReference>
<evidence type="ECO:0000256" key="5">
    <source>
        <dbReference type="ARBA" id="ARBA00022741"/>
    </source>
</evidence>
<protein>
    <recommendedName>
        <fullName evidence="2">histidine kinase</fullName>
        <ecNumber evidence="2">2.7.13.3</ecNumber>
    </recommendedName>
</protein>
<gene>
    <name evidence="14" type="ORF">TsocGM_22335</name>
</gene>
<dbReference type="SUPFAM" id="SSF52172">
    <property type="entry name" value="CheY-like"/>
    <property type="match status" value="1"/>
</dbReference>
<dbReference type="PROSITE" id="PS50113">
    <property type="entry name" value="PAC"/>
    <property type="match status" value="1"/>
</dbReference>
<dbReference type="CDD" id="cd00130">
    <property type="entry name" value="PAS"/>
    <property type="match status" value="1"/>
</dbReference>
<evidence type="ECO:0000259" key="11">
    <source>
        <dbReference type="PROSITE" id="PS50110"/>
    </source>
</evidence>
<dbReference type="SUPFAM" id="SSF47384">
    <property type="entry name" value="Homodimeric domain of signal transducing histidine kinase"/>
    <property type="match status" value="1"/>
</dbReference>
<evidence type="ECO:0000256" key="1">
    <source>
        <dbReference type="ARBA" id="ARBA00000085"/>
    </source>
</evidence>
<evidence type="ECO:0000313" key="14">
    <source>
        <dbReference type="EMBL" id="RUL83393.1"/>
    </source>
</evidence>
<dbReference type="EC" id="2.7.13.3" evidence="2"/>
<organism evidence="14 15">
    <name type="scientific">Tautonia sociabilis</name>
    <dbReference type="NCBI Taxonomy" id="2080755"/>
    <lineage>
        <taxon>Bacteria</taxon>
        <taxon>Pseudomonadati</taxon>
        <taxon>Planctomycetota</taxon>
        <taxon>Planctomycetia</taxon>
        <taxon>Isosphaerales</taxon>
        <taxon>Isosphaeraceae</taxon>
        <taxon>Tautonia</taxon>
    </lineage>
</organism>